<keyword evidence="1" id="KW-1133">Transmembrane helix</keyword>
<protein>
    <submittedName>
        <fullName evidence="2">Uncharacterized protein</fullName>
    </submittedName>
</protein>
<dbReference type="Proteomes" id="UP001168990">
    <property type="component" value="Unassembled WGS sequence"/>
</dbReference>
<keyword evidence="1" id="KW-0472">Membrane</keyword>
<reference evidence="2" key="1">
    <citation type="journal article" date="2023" name="bioRxiv">
        <title>Scaffold-level genome assemblies of two parasitoid biocontrol wasps reveal the parthenogenesis mechanism and an associated novel virus.</title>
        <authorList>
            <person name="Inwood S."/>
            <person name="Skelly J."/>
            <person name="Guhlin J."/>
            <person name="Harrop T."/>
            <person name="Goldson S."/>
            <person name="Dearden P."/>
        </authorList>
    </citation>
    <scope>NUCLEOTIDE SEQUENCE</scope>
    <source>
        <strain evidence="2">Irish</strain>
        <tissue evidence="2">Whole body</tissue>
    </source>
</reference>
<organism evidence="2 3">
    <name type="scientific">Microctonus aethiopoides</name>
    <dbReference type="NCBI Taxonomy" id="144406"/>
    <lineage>
        <taxon>Eukaryota</taxon>
        <taxon>Metazoa</taxon>
        <taxon>Ecdysozoa</taxon>
        <taxon>Arthropoda</taxon>
        <taxon>Hexapoda</taxon>
        <taxon>Insecta</taxon>
        <taxon>Pterygota</taxon>
        <taxon>Neoptera</taxon>
        <taxon>Endopterygota</taxon>
        <taxon>Hymenoptera</taxon>
        <taxon>Apocrita</taxon>
        <taxon>Ichneumonoidea</taxon>
        <taxon>Braconidae</taxon>
        <taxon>Euphorinae</taxon>
        <taxon>Microctonus</taxon>
    </lineage>
</organism>
<comment type="caution">
    <text evidence="2">The sequence shown here is derived from an EMBL/GenBank/DDBJ whole genome shotgun (WGS) entry which is preliminary data.</text>
</comment>
<dbReference type="AlphaFoldDB" id="A0AA39FJC4"/>
<keyword evidence="3" id="KW-1185">Reference proteome</keyword>
<dbReference type="EMBL" id="JAQQBS010000003">
    <property type="protein sequence ID" value="KAK0170511.1"/>
    <property type="molecule type" value="Genomic_DNA"/>
</dbReference>
<name>A0AA39FJC4_9HYME</name>
<evidence type="ECO:0000256" key="1">
    <source>
        <dbReference type="SAM" id="Phobius"/>
    </source>
</evidence>
<keyword evidence="1" id="KW-0812">Transmembrane</keyword>
<accession>A0AA39FJC4</accession>
<gene>
    <name evidence="2" type="ORF">PV328_008349</name>
</gene>
<evidence type="ECO:0000313" key="3">
    <source>
        <dbReference type="Proteomes" id="UP001168990"/>
    </source>
</evidence>
<feature type="transmembrane region" description="Helical" evidence="1">
    <location>
        <begin position="6"/>
        <end position="27"/>
    </location>
</feature>
<evidence type="ECO:0000313" key="2">
    <source>
        <dbReference type="EMBL" id="KAK0170511.1"/>
    </source>
</evidence>
<sequence length="117" mass="13028">MLGIVGVVHHCLTLAAELTIIVLFIGLDNLILRAHVADVSSDRIAMKSNFSILPATWLDNDDHIDIPYLYLIGEFKRNHRAGGVAKYHNNNGSTHVITPQIDIITKQNQSLFVLILM</sequence>
<reference evidence="2" key="2">
    <citation type="submission" date="2023-03" db="EMBL/GenBank/DDBJ databases">
        <authorList>
            <person name="Inwood S.N."/>
            <person name="Skelly J.G."/>
            <person name="Guhlin J."/>
            <person name="Harrop T.W.R."/>
            <person name="Goldson S.G."/>
            <person name="Dearden P.K."/>
        </authorList>
    </citation>
    <scope>NUCLEOTIDE SEQUENCE</scope>
    <source>
        <strain evidence="2">Irish</strain>
        <tissue evidence="2">Whole body</tissue>
    </source>
</reference>
<proteinExistence type="predicted"/>